<dbReference type="Proteomes" id="UP000886653">
    <property type="component" value="Unassembled WGS sequence"/>
</dbReference>
<evidence type="ECO:0000313" key="2">
    <source>
        <dbReference type="EMBL" id="KAG0143691.1"/>
    </source>
</evidence>
<gene>
    <name evidence="2" type="ORF">CROQUDRAFT_96019</name>
</gene>
<name>A0A9P6T939_9BASI</name>
<feature type="region of interest" description="Disordered" evidence="1">
    <location>
        <begin position="68"/>
        <end position="153"/>
    </location>
</feature>
<dbReference type="AlphaFoldDB" id="A0A9P6T939"/>
<feature type="compositionally biased region" description="Polar residues" evidence="1">
    <location>
        <begin position="116"/>
        <end position="127"/>
    </location>
</feature>
<protein>
    <submittedName>
        <fullName evidence="2">Uncharacterized protein</fullName>
    </submittedName>
</protein>
<organism evidence="2 3">
    <name type="scientific">Cronartium quercuum f. sp. fusiforme G11</name>
    <dbReference type="NCBI Taxonomy" id="708437"/>
    <lineage>
        <taxon>Eukaryota</taxon>
        <taxon>Fungi</taxon>
        <taxon>Dikarya</taxon>
        <taxon>Basidiomycota</taxon>
        <taxon>Pucciniomycotina</taxon>
        <taxon>Pucciniomycetes</taxon>
        <taxon>Pucciniales</taxon>
        <taxon>Coleosporiaceae</taxon>
        <taxon>Cronartium</taxon>
    </lineage>
</organism>
<evidence type="ECO:0000313" key="3">
    <source>
        <dbReference type="Proteomes" id="UP000886653"/>
    </source>
</evidence>
<reference evidence="2" key="1">
    <citation type="submission" date="2013-11" db="EMBL/GenBank/DDBJ databases">
        <title>Genome sequence of the fusiform rust pathogen reveals effectors for host alternation and coevolution with pine.</title>
        <authorList>
            <consortium name="DOE Joint Genome Institute"/>
            <person name="Smith K."/>
            <person name="Pendleton A."/>
            <person name="Kubisiak T."/>
            <person name="Anderson C."/>
            <person name="Salamov A."/>
            <person name="Aerts A."/>
            <person name="Riley R."/>
            <person name="Clum A."/>
            <person name="Lindquist E."/>
            <person name="Ence D."/>
            <person name="Campbell M."/>
            <person name="Kronenberg Z."/>
            <person name="Feau N."/>
            <person name="Dhillon B."/>
            <person name="Hamelin R."/>
            <person name="Burleigh J."/>
            <person name="Smith J."/>
            <person name="Yandell M."/>
            <person name="Nelson C."/>
            <person name="Grigoriev I."/>
            <person name="Davis J."/>
        </authorList>
    </citation>
    <scope>NUCLEOTIDE SEQUENCE</scope>
    <source>
        <strain evidence="2">G11</strain>
    </source>
</reference>
<evidence type="ECO:0000256" key="1">
    <source>
        <dbReference type="SAM" id="MobiDB-lite"/>
    </source>
</evidence>
<sequence>MDPSIPNNQIQSMVINHACHEPTSTVSPEVLAAIDSAMKQQNLEHQKELQAHDNIICTLQRQINDINLDKNSNHHPTKKATFTSSTSEKPSKLSKGISRKIAQPVRAKSEPPPSQKGKTTPTKSSKNVPPLPSSIPKSKALKTAPPTPSPAKK</sequence>
<comment type="caution">
    <text evidence="2">The sequence shown here is derived from an EMBL/GenBank/DDBJ whole genome shotgun (WGS) entry which is preliminary data.</text>
</comment>
<accession>A0A9P6T939</accession>
<dbReference type="EMBL" id="MU167313">
    <property type="protein sequence ID" value="KAG0143691.1"/>
    <property type="molecule type" value="Genomic_DNA"/>
</dbReference>
<proteinExistence type="predicted"/>
<keyword evidence="3" id="KW-1185">Reference proteome</keyword>